<evidence type="ECO:0000256" key="1">
    <source>
        <dbReference type="SAM" id="Phobius"/>
    </source>
</evidence>
<protein>
    <submittedName>
        <fullName evidence="2">Uncharacterized protein</fullName>
    </submittedName>
</protein>
<feature type="transmembrane region" description="Helical" evidence="1">
    <location>
        <begin position="41"/>
        <end position="60"/>
    </location>
</feature>
<proteinExistence type="predicted"/>
<accession>A0A0D9WJX8</accession>
<keyword evidence="1" id="KW-1133">Transmembrane helix</keyword>
<dbReference type="Proteomes" id="UP000032180">
    <property type="component" value="Chromosome 5"/>
</dbReference>
<keyword evidence="1" id="KW-0812">Transmembrane</keyword>
<sequence length="76" mass="8635">MPSVGNPDADLVPRVLFEIAYLCCIHHAIKNYNPSMCLISLWDGILGGSIFLACNVWYLVLDKIGSPNARPWRRYR</sequence>
<reference evidence="3" key="2">
    <citation type="submission" date="2013-12" db="EMBL/GenBank/DDBJ databases">
        <authorList>
            <person name="Yu Y."/>
            <person name="Lee S."/>
            <person name="de Baynast K."/>
            <person name="Wissotski M."/>
            <person name="Liu L."/>
            <person name="Talag J."/>
            <person name="Goicoechea J."/>
            <person name="Angelova A."/>
            <person name="Jetty R."/>
            <person name="Kudrna D."/>
            <person name="Golser W."/>
            <person name="Rivera L."/>
            <person name="Zhang J."/>
            <person name="Wing R."/>
        </authorList>
    </citation>
    <scope>NUCLEOTIDE SEQUENCE</scope>
</reference>
<keyword evidence="3" id="KW-1185">Reference proteome</keyword>
<reference evidence="2 3" key="1">
    <citation type="submission" date="2012-08" db="EMBL/GenBank/DDBJ databases">
        <title>Oryza genome evolution.</title>
        <authorList>
            <person name="Wing R.A."/>
        </authorList>
    </citation>
    <scope>NUCLEOTIDE SEQUENCE</scope>
</reference>
<dbReference type="EnsemblPlants" id="LPERR05G21960.1">
    <property type="protein sequence ID" value="LPERR05G21960.1"/>
    <property type="gene ID" value="LPERR05G21960"/>
</dbReference>
<organism evidence="2 3">
    <name type="scientific">Leersia perrieri</name>
    <dbReference type="NCBI Taxonomy" id="77586"/>
    <lineage>
        <taxon>Eukaryota</taxon>
        <taxon>Viridiplantae</taxon>
        <taxon>Streptophyta</taxon>
        <taxon>Embryophyta</taxon>
        <taxon>Tracheophyta</taxon>
        <taxon>Spermatophyta</taxon>
        <taxon>Magnoliopsida</taxon>
        <taxon>Liliopsida</taxon>
        <taxon>Poales</taxon>
        <taxon>Poaceae</taxon>
        <taxon>BOP clade</taxon>
        <taxon>Oryzoideae</taxon>
        <taxon>Oryzeae</taxon>
        <taxon>Oryzinae</taxon>
        <taxon>Leersia</taxon>
    </lineage>
</organism>
<name>A0A0D9WJX8_9ORYZ</name>
<keyword evidence="1" id="KW-0472">Membrane</keyword>
<dbReference type="HOGENOM" id="CLU_181804_0_0_1"/>
<evidence type="ECO:0000313" key="3">
    <source>
        <dbReference type="Proteomes" id="UP000032180"/>
    </source>
</evidence>
<dbReference type="Gramene" id="LPERR05G21960.1">
    <property type="protein sequence ID" value="LPERR05G21960.1"/>
    <property type="gene ID" value="LPERR05G21960"/>
</dbReference>
<dbReference type="AlphaFoldDB" id="A0A0D9WJX8"/>
<reference evidence="2" key="3">
    <citation type="submission" date="2015-04" db="UniProtKB">
        <authorList>
            <consortium name="EnsemblPlants"/>
        </authorList>
    </citation>
    <scope>IDENTIFICATION</scope>
</reference>
<evidence type="ECO:0000313" key="2">
    <source>
        <dbReference type="EnsemblPlants" id="LPERR05G21960.1"/>
    </source>
</evidence>